<keyword evidence="3" id="KW-0926">Vacuole</keyword>
<dbReference type="SUPFAM" id="SSF48371">
    <property type="entry name" value="ARM repeat"/>
    <property type="match status" value="1"/>
</dbReference>
<evidence type="ECO:0000256" key="5">
    <source>
        <dbReference type="ARBA" id="ARBA00023136"/>
    </source>
</evidence>
<feature type="compositionally biased region" description="Polar residues" evidence="8">
    <location>
        <begin position="594"/>
        <end position="605"/>
    </location>
</feature>
<comment type="similarity">
    <text evidence="2">Belongs to the beta-catenin family.</text>
</comment>
<feature type="compositionally biased region" description="Low complexity" evidence="8">
    <location>
        <begin position="1259"/>
        <end position="1274"/>
    </location>
</feature>
<keyword evidence="10" id="KW-1185">Reference proteome</keyword>
<dbReference type="Proteomes" id="UP001516023">
    <property type="component" value="Unassembled WGS sequence"/>
</dbReference>
<feature type="compositionally biased region" description="Acidic residues" evidence="8">
    <location>
        <begin position="47"/>
        <end position="60"/>
    </location>
</feature>
<feature type="region of interest" description="Disordered" evidence="8">
    <location>
        <begin position="771"/>
        <end position="791"/>
    </location>
</feature>
<protein>
    <recommendedName>
        <fullName evidence="7">Vacuolar protein 8</fullName>
    </recommendedName>
</protein>
<evidence type="ECO:0000256" key="1">
    <source>
        <dbReference type="ARBA" id="ARBA00004592"/>
    </source>
</evidence>
<keyword evidence="4" id="KW-0677">Repeat</keyword>
<dbReference type="PANTHER" id="PTHR47249">
    <property type="entry name" value="VACUOLAR PROTEIN 8"/>
    <property type="match status" value="1"/>
</dbReference>
<feature type="region of interest" description="Disordered" evidence="8">
    <location>
        <begin position="590"/>
        <end position="610"/>
    </location>
</feature>
<evidence type="ECO:0000256" key="7">
    <source>
        <dbReference type="ARBA" id="ARBA00026209"/>
    </source>
</evidence>
<organism evidence="9 10">
    <name type="scientific">Cyclotella cryptica</name>
    <dbReference type="NCBI Taxonomy" id="29204"/>
    <lineage>
        <taxon>Eukaryota</taxon>
        <taxon>Sar</taxon>
        <taxon>Stramenopiles</taxon>
        <taxon>Ochrophyta</taxon>
        <taxon>Bacillariophyta</taxon>
        <taxon>Coscinodiscophyceae</taxon>
        <taxon>Thalassiosirophycidae</taxon>
        <taxon>Stephanodiscales</taxon>
        <taxon>Stephanodiscaceae</taxon>
        <taxon>Cyclotella</taxon>
    </lineage>
</organism>
<feature type="compositionally biased region" description="Basic and acidic residues" evidence="8">
    <location>
        <begin position="1281"/>
        <end position="1299"/>
    </location>
</feature>
<sequence>MQGDRREILRKLQQQRQSQRAASNQDEPTFDPTASNYSLRQFNASDFNDDDDEDYDDDEYNAGMYRSSEGDRTDLLKLVLYDLNSAIAPRDIRLMAIRSAMDEFDHDNETWHDEELELRADHILLQKLTYALSVDPRHEEVGYICAALEMVYRAGKTRLAKSFHEICEVILPIFVEMIKRPPLSEKKVEEEAVEEEKEDLLLKQEESRGIEPNENFDPYATNAYMPQDEDDESAESVTIPAGTGEYFDHMKKMASMGNHQETAAFDQGNDIASQTLNVDDAEVELHYRYQPQRQRHYDMASVGNEQQAGGANTGNGLVSQPVNFDNTGVGGQPFYQQQQQNMPSMGNYQNTPVFNQSNAIVPQPMNAGNAGTGAQYSYQPEQQQNMPPMGNYQNTTAFNQGNAIVPQPVNVGNAGTGAQYSYQQQLQNMALVGSNQNTAAFNQDNATVPRSVNLGNTAVGEQYRHQPQQLQQNMAYIENNPSAAPLNQDYAIVSQHMNMGNTAVREPYQYLQQHNMASIGNNQSSASRTQGDALVPKPVDVGHAVGEPHRYDQPPGQQQYTPEQLYALAEQISKMQQAHQASRQQIQFMGGQPGDQQRQHPSGASTLPHADQMVPTQQSGQIVMHATVAAAPYVQHVSHSMQLAHGQTGPSYESTAFMPNQQSDDIASAAQQMACLSVNDSHLTDEEALRLRGGGDGDSVDDQADADYGNYYDENTGTVDQYPDEESDKFDQLFEGGTQFPSSASYDEYADASENANPFLDVSECTRDSEIDSSVKRRDQVKASTNAEEDEVYNGQVPVNDATFSNDQRGEEFINDYATDEYAQYNAGEKRYDGQVEVDEDVRASNTSDAEYSENVDSEAIRTDQPMYDAQGNFALDYSEYLDKEAKQNDRATADQIANNEDNAGETRSDGQDEVHNVRTSSTFHPENVDNQELQHDPSMYDAQGNFALDYSDYLGHEARQVDQPTVELSAGNEYNAQEKRYDDQVEADPGYDFVAESREYVDTEEICNDQPINDTQGNFASDYTDYVRNEARQFDQPTAERSSGQDYLNNGGRLYEKQTAEHSGQDELENNTNPFAYSDFDDYDAVSNPFVNLSGREGQQMTGTTSHGEQAGVSTSENEYGDIPVVEEYDKEGEFDSRNIPNTVGDGSIPTHVIRNLSTSLRSNLSNSQGGDDLSFYIGDIDGTPALHDQSKSNNNTNNAFADYGTDSNPLKQGFENNAETNSRHESNALGDGTRGQTSYNKVHQGNGFGKAGQNPASSSEGWSEGSPSRESGYTFPTFKPEEENFRRDSELTGDHWSGDQSRAQEFSEAGQSSALHMVEEEDITQANDHDQDSTYNDDIFQFQEPTMAKPMASENYFSSHDASEGFVCPLAVRNVLKILRYFSRVLSAMEQLAQQPGLVDALLYQMTRNPHSNQDEEEISARVDAIACVVNLACAEENKIMLVYHPGLLDAVINIANHDPIEEAREHATIVMMNLAYAEENKVHMVNQDNLLDTLVHLLADVSPFTRRYASAALFTLACTYANTAVMARHCDGGILEALRKVLLNDPVDEARVNAAEALFNMARNNSDDTVENMGNHPKLLASLAHSVLTDYSADVRAYSARALEWLSADIHYPMKCHPRLLQALTTASQWTKTTCIAEALKMQASIDGNRKSMVEHPGLLDALAQLSLLDGINDDEVKTCAISALERLSKEPSTRHLMVRNEGVMTALTRATFAEDGYDDDDEEEAPNALLMKTALKNLAEHL</sequence>
<evidence type="ECO:0000313" key="10">
    <source>
        <dbReference type="Proteomes" id="UP001516023"/>
    </source>
</evidence>
<feature type="compositionally biased region" description="Basic and acidic residues" evidence="8">
    <location>
        <begin position="1"/>
        <end position="10"/>
    </location>
</feature>
<evidence type="ECO:0000256" key="6">
    <source>
        <dbReference type="ARBA" id="ARBA00023288"/>
    </source>
</evidence>
<dbReference type="InterPro" id="IPR045156">
    <property type="entry name" value="Vac8"/>
</dbReference>
<dbReference type="InterPro" id="IPR011989">
    <property type="entry name" value="ARM-like"/>
</dbReference>
<dbReference type="GO" id="GO:0005774">
    <property type="term" value="C:vacuolar membrane"/>
    <property type="evidence" value="ECO:0007669"/>
    <property type="project" value="UniProtKB-SubCell"/>
</dbReference>
<feature type="compositionally biased region" description="Polar residues" evidence="8">
    <location>
        <begin position="1236"/>
        <end position="1245"/>
    </location>
</feature>
<keyword evidence="5" id="KW-0472">Membrane</keyword>
<feature type="compositionally biased region" description="Low complexity" evidence="8">
    <location>
        <begin position="14"/>
        <end position="23"/>
    </location>
</feature>
<name>A0ABD3PN18_9STRA</name>
<feature type="region of interest" description="Disordered" evidence="8">
    <location>
        <begin position="1188"/>
        <end position="1300"/>
    </location>
</feature>
<feature type="compositionally biased region" description="Polar residues" evidence="8">
    <location>
        <begin position="1193"/>
        <end position="1222"/>
    </location>
</feature>
<gene>
    <name evidence="9" type="ORF">HJC23_012151</name>
</gene>
<feature type="compositionally biased region" description="Polar residues" evidence="8">
    <location>
        <begin position="24"/>
        <end position="46"/>
    </location>
</feature>
<dbReference type="InterPro" id="IPR016024">
    <property type="entry name" value="ARM-type_fold"/>
</dbReference>
<feature type="region of interest" description="Disordered" evidence="8">
    <location>
        <begin position="1097"/>
        <end position="1118"/>
    </location>
</feature>
<feature type="compositionally biased region" description="Polar residues" evidence="8">
    <location>
        <begin position="521"/>
        <end position="530"/>
    </location>
</feature>
<dbReference type="EMBL" id="JABMIG020000170">
    <property type="protein sequence ID" value="KAL3787725.1"/>
    <property type="molecule type" value="Genomic_DNA"/>
</dbReference>
<dbReference type="Gene3D" id="1.25.10.10">
    <property type="entry name" value="Leucine-rich Repeat Variant"/>
    <property type="match status" value="2"/>
</dbReference>
<dbReference type="SMART" id="SM00185">
    <property type="entry name" value="ARM"/>
    <property type="match status" value="3"/>
</dbReference>
<proteinExistence type="inferred from homology"/>
<evidence type="ECO:0000256" key="4">
    <source>
        <dbReference type="ARBA" id="ARBA00022737"/>
    </source>
</evidence>
<keyword evidence="6" id="KW-0449">Lipoprotein</keyword>
<feature type="region of interest" description="Disordered" evidence="8">
    <location>
        <begin position="1"/>
        <end position="66"/>
    </location>
</feature>
<dbReference type="PANTHER" id="PTHR47249:SF1">
    <property type="entry name" value="VACUOLAR PROTEIN 8"/>
    <property type="match status" value="1"/>
</dbReference>
<evidence type="ECO:0000256" key="3">
    <source>
        <dbReference type="ARBA" id="ARBA00022554"/>
    </source>
</evidence>
<feature type="region of interest" description="Disordered" evidence="8">
    <location>
        <begin position="521"/>
        <end position="558"/>
    </location>
</feature>
<evidence type="ECO:0000256" key="2">
    <source>
        <dbReference type="ARBA" id="ARBA00005462"/>
    </source>
</evidence>
<evidence type="ECO:0000256" key="8">
    <source>
        <dbReference type="SAM" id="MobiDB-lite"/>
    </source>
</evidence>
<accession>A0ABD3PN18</accession>
<dbReference type="InterPro" id="IPR000225">
    <property type="entry name" value="Armadillo"/>
</dbReference>
<evidence type="ECO:0000313" key="9">
    <source>
        <dbReference type="EMBL" id="KAL3787725.1"/>
    </source>
</evidence>
<feature type="compositionally biased region" description="Basic and acidic residues" evidence="8">
    <location>
        <begin position="771"/>
        <end position="781"/>
    </location>
</feature>
<comment type="subcellular location">
    <subcellularLocation>
        <location evidence="1">Vacuole membrane</location>
        <topology evidence="1">Lipid-anchor</topology>
    </subcellularLocation>
</comment>
<reference evidence="9 10" key="1">
    <citation type="journal article" date="2020" name="G3 (Bethesda)">
        <title>Improved Reference Genome for Cyclotella cryptica CCMP332, a Model for Cell Wall Morphogenesis, Salinity Adaptation, and Lipid Production in Diatoms (Bacillariophyta).</title>
        <authorList>
            <person name="Roberts W.R."/>
            <person name="Downey K.M."/>
            <person name="Ruck E.C."/>
            <person name="Traller J.C."/>
            <person name="Alverson A.J."/>
        </authorList>
    </citation>
    <scope>NUCLEOTIDE SEQUENCE [LARGE SCALE GENOMIC DNA]</scope>
    <source>
        <strain evidence="9 10">CCMP332</strain>
    </source>
</reference>
<comment type="caution">
    <text evidence="9">The sequence shown here is derived from an EMBL/GenBank/DDBJ whole genome shotgun (WGS) entry which is preliminary data.</text>
</comment>
<feature type="compositionally biased region" description="Polar residues" evidence="8">
    <location>
        <begin position="1098"/>
        <end position="1118"/>
    </location>
</feature>